<dbReference type="Pfam" id="PF07670">
    <property type="entry name" value="Gate"/>
    <property type="match status" value="1"/>
</dbReference>
<dbReference type="InterPro" id="IPR008276">
    <property type="entry name" value="C_nuclsd_transpt"/>
</dbReference>
<accession>A0A7X8TUA0</accession>
<evidence type="ECO:0000259" key="8">
    <source>
        <dbReference type="Pfam" id="PF01773"/>
    </source>
</evidence>
<keyword evidence="12" id="KW-1185">Reference proteome</keyword>
<evidence type="ECO:0000313" key="12">
    <source>
        <dbReference type="Proteomes" id="UP000535589"/>
    </source>
</evidence>
<feature type="transmembrane region" description="Helical" evidence="7">
    <location>
        <begin position="385"/>
        <end position="406"/>
    </location>
</feature>
<evidence type="ECO:0000259" key="9">
    <source>
        <dbReference type="Pfam" id="PF07662"/>
    </source>
</evidence>
<gene>
    <name evidence="11" type="ORF">HGP28_17420</name>
</gene>
<evidence type="ECO:0000259" key="10">
    <source>
        <dbReference type="Pfam" id="PF07670"/>
    </source>
</evidence>
<comment type="similarity">
    <text evidence="2">Belongs to the concentrative nucleoside transporter (CNT) (TC 2.A.41) family.</text>
</comment>
<dbReference type="PANTHER" id="PTHR10590">
    <property type="entry name" value="SODIUM/NUCLEOSIDE COTRANSPORTER"/>
    <property type="match status" value="1"/>
</dbReference>
<feature type="transmembrane region" description="Helical" evidence="7">
    <location>
        <begin position="314"/>
        <end position="333"/>
    </location>
</feature>
<dbReference type="GO" id="GO:0005337">
    <property type="term" value="F:nucleoside transmembrane transporter activity"/>
    <property type="evidence" value="ECO:0007669"/>
    <property type="project" value="InterPro"/>
</dbReference>
<evidence type="ECO:0000256" key="1">
    <source>
        <dbReference type="ARBA" id="ARBA00004651"/>
    </source>
</evidence>
<comment type="subcellular location">
    <subcellularLocation>
        <location evidence="1">Cell membrane</location>
        <topology evidence="1">Multi-pass membrane protein</topology>
    </subcellularLocation>
</comment>
<keyword evidence="3" id="KW-1003">Cell membrane</keyword>
<evidence type="ECO:0000256" key="5">
    <source>
        <dbReference type="ARBA" id="ARBA00022989"/>
    </source>
</evidence>
<evidence type="ECO:0000256" key="6">
    <source>
        <dbReference type="ARBA" id="ARBA00023136"/>
    </source>
</evidence>
<comment type="caution">
    <text evidence="11">The sequence shown here is derived from an EMBL/GenBank/DDBJ whole genome shotgun (WGS) entry which is preliminary data.</text>
</comment>
<dbReference type="Proteomes" id="UP000535589">
    <property type="component" value="Unassembled WGS sequence"/>
</dbReference>
<dbReference type="Pfam" id="PF07662">
    <property type="entry name" value="Nucleos_tra2_C"/>
    <property type="match status" value="1"/>
</dbReference>
<feature type="transmembrane region" description="Helical" evidence="7">
    <location>
        <begin position="166"/>
        <end position="188"/>
    </location>
</feature>
<feature type="transmembrane region" description="Helical" evidence="7">
    <location>
        <begin position="345"/>
        <end position="364"/>
    </location>
</feature>
<dbReference type="GO" id="GO:0005886">
    <property type="term" value="C:plasma membrane"/>
    <property type="evidence" value="ECO:0007669"/>
    <property type="project" value="UniProtKB-SubCell"/>
</dbReference>
<feature type="domain" description="Nucleoside transporter/FeoB GTPase Gate" evidence="10">
    <location>
        <begin position="91"/>
        <end position="187"/>
    </location>
</feature>
<feature type="transmembrane region" description="Helical" evidence="7">
    <location>
        <begin position="286"/>
        <end position="307"/>
    </location>
</feature>
<evidence type="ECO:0000256" key="3">
    <source>
        <dbReference type="ARBA" id="ARBA00022475"/>
    </source>
</evidence>
<dbReference type="InterPro" id="IPR011657">
    <property type="entry name" value="CNT_C_dom"/>
</dbReference>
<dbReference type="InterPro" id="IPR002668">
    <property type="entry name" value="CNT_N_dom"/>
</dbReference>
<dbReference type="PANTHER" id="PTHR10590:SF4">
    <property type="entry name" value="SOLUTE CARRIER FAMILY 28 MEMBER 3"/>
    <property type="match status" value="1"/>
</dbReference>
<evidence type="ECO:0000313" key="11">
    <source>
        <dbReference type="EMBL" id="NLS14642.1"/>
    </source>
</evidence>
<sequence>MSIVMSLIGMAVLVAIAVLLSDNRAKIRLRTVIGALLIQIFFGAFVMYVPAGQAMLQGIATGVNHVIAYANEGLSFAFGDLAKYKVGFIFFINVLCVVIFISALISVLYYLKIMQRIIAVLGFGLQKLLGISYSESMSATANIFVGPIEAPSTLRPFIATMTRSELFAIMTGGLASVAGGTMIGYINLGIDVKYILTACFMTAPAGLLFAKLMCPETETPRRDLDKIADESDDKPETLLDAITQGSMVGLYQVACVTALLIAIVALMAMLNGIIGGTAALLGFDGVSIQMLLGYLLSPLAFILGVPWDEAAQAASFIGQKIIVNEFIAYVSFIEVADQLSEKTQAIVVFALCGFANIGSLALVIGGLRAMAPTRGKELSHIGGRALVAAILANLMSGTIAGLLISLGGSL</sequence>
<keyword evidence="5 7" id="KW-1133">Transmembrane helix</keyword>
<keyword evidence="4 7" id="KW-0812">Transmembrane</keyword>
<proteinExistence type="inferred from homology"/>
<keyword evidence="6 7" id="KW-0472">Membrane</keyword>
<dbReference type="RefSeq" id="WP_168837735.1">
    <property type="nucleotide sequence ID" value="NZ_JABAIK010000025.1"/>
</dbReference>
<dbReference type="Pfam" id="PF01773">
    <property type="entry name" value="Nucleos_tra2_N"/>
    <property type="match status" value="1"/>
</dbReference>
<feature type="domain" description="Concentrative nucleoside transporter C-terminal" evidence="9">
    <location>
        <begin position="194"/>
        <end position="401"/>
    </location>
</feature>
<evidence type="ECO:0000256" key="4">
    <source>
        <dbReference type="ARBA" id="ARBA00022692"/>
    </source>
</evidence>
<dbReference type="EMBL" id="JABAIK010000025">
    <property type="protein sequence ID" value="NLS14642.1"/>
    <property type="molecule type" value="Genomic_DNA"/>
</dbReference>
<feature type="transmembrane region" description="Helical" evidence="7">
    <location>
        <begin position="6"/>
        <end position="22"/>
    </location>
</feature>
<protein>
    <submittedName>
        <fullName evidence="11">NupC/NupG family nucleoside CNT transporter</fullName>
    </submittedName>
</protein>
<dbReference type="AlphaFoldDB" id="A0A7X8TUA0"/>
<dbReference type="GO" id="GO:0015293">
    <property type="term" value="F:symporter activity"/>
    <property type="evidence" value="ECO:0007669"/>
    <property type="project" value="TreeGrafter"/>
</dbReference>
<feature type="transmembrane region" description="Helical" evidence="7">
    <location>
        <begin position="29"/>
        <end position="49"/>
    </location>
</feature>
<organism evidence="11 12">
    <name type="scientific">Vibrio agarilyticus</name>
    <dbReference type="NCBI Taxonomy" id="2726741"/>
    <lineage>
        <taxon>Bacteria</taxon>
        <taxon>Pseudomonadati</taxon>
        <taxon>Pseudomonadota</taxon>
        <taxon>Gammaproteobacteria</taxon>
        <taxon>Vibrionales</taxon>
        <taxon>Vibrionaceae</taxon>
        <taxon>Vibrio</taxon>
    </lineage>
</organism>
<feature type="domain" description="Concentrative nucleoside transporter N-terminal" evidence="8">
    <location>
        <begin position="8"/>
        <end position="81"/>
    </location>
</feature>
<feature type="transmembrane region" description="Helical" evidence="7">
    <location>
        <begin position="88"/>
        <end position="111"/>
    </location>
</feature>
<name>A0A7X8TUA0_9VIBR</name>
<dbReference type="InterPro" id="IPR011642">
    <property type="entry name" value="Gate_dom"/>
</dbReference>
<reference evidence="11 12" key="1">
    <citation type="submission" date="2020-04" db="EMBL/GenBank/DDBJ databases">
        <title>Vibrio sp. SM6, a novel species isolated from seawater.</title>
        <authorList>
            <person name="Wang X."/>
        </authorList>
    </citation>
    <scope>NUCLEOTIDE SEQUENCE [LARGE SCALE GENOMIC DNA]</scope>
    <source>
        <strain evidence="11 12">SM6</strain>
    </source>
</reference>
<evidence type="ECO:0000256" key="2">
    <source>
        <dbReference type="ARBA" id="ARBA00009033"/>
    </source>
</evidence>
<feature type="transmembrane region" description="Helical" evidence="7">
    <location>
        <begin position="248"/>
        <end position="274"/>
    </location>
</feature>
<evidence type="ECO:0000256" key="7">
    <source>
        <dbReference type="SAM" id="Phobius"/>
    </source>
</evidence>